<sequence length="624" mass="68866">MDSEARSSSPSKRQRRDSQGRGGRGRSGGRGRGDAKHEAGRGSGNRRRRLNKNNSTKDGNATNVDSNNAAKDSPVSSTSMLENGATNDTDHFKQEAATSRHQFSTSLFTQCKISAPSQQALSEVLNYSYMTKVQDATLPSILSNHDVVAKAKTGSGKTTAFLLPILEKLIITKATTYIDAVVLSPTRELTQQIASEFQKLATFHSAQNKVYISMIGGTNIEKDKKALVQKSKLRLLLATPGRLQDHLNQNTANIVKRLSRVQILCLDEADRLLDMGFRDALKEIISYMPREHEAGGRQTLLFSATFPVSLKSMTELSVKPDHKFIDTLDEDEADANVQVLQQSLVVPLQHHVFAMQQVLQKHIQECQSNGKSYKIIVFFTTARIAGFMYELFLAMYPQYSENLWEIHSRKNQSHRMKVAKQFTEGNNCLLFSSDVSARGVDYPNVSFVLQVGAPSEKAQYIHRLGRTARAGNAGTGVLLLCDFERAFLKEVEDLDITALEPQAIDYAQLEEEERTMQHFIQTNDNLKNSAGSAYQAFMGYYNSNVKRLNLQNKHELVKVSNEYATMLGFPENEPPALLAKTVGKMGLKGVPGIRIDREGGGGRGNNAGRGGGCGRGAGRGGRGR</sequence>
<evidence type="ECO:0000313" key="10">
    <source>
        <dbReference type="Proteomes" id="UP001530400"/>
    </source>
</evidence>
<keyword evidence="10" id="KW-1185">Reference proteome</keyword>
<accession>A0ABD3NFN4</accession>
<evidence type="ECO:0000256" key="5">
    <source>
        <dbReference type="RuleBase" id="RU365068"/>
    </source>
</evidence>
<feature type="domain" description="Helicase ATP-binding" evidence="7">
    <location>
        <begin position="138"/>
        <end position="324"/>
    </location>
</feature>
<dbReference type="GO" id="GO:0003723">
    <property type="term" value="F:RNA binding"/>
    <property type="evidence" value="ECO:0007669"/>
    <property type="project" value="UniProtKB-UniRule"/>
</dbReference>
<proteinExistence type="inferred from homology"/>
<organism evidence="9 10">
    <name type="scientific">Cyclotella atomus</name>
    <dbReference type="NCBI Taxonomy" id="382360"/>
    <lineage>
        <taxon>Eukaryota</taxon>
        <taxon>Sar</taxon>
        <taxon>Stramenopiles</taxon>
        <taxon>Ochrophyta</taxon>
        <taxon>Bacillariophyta</taxon>
        <taxon>Coscinodiscophyceae</taxon>
        <taxon>Thalassiosirophycidae</taxon>
        <taxon>Stephanodiscales</taxon>
        <taxon>Stephanodiscaceae</taxon>
        <taxon>Cyclotella</taxon>
    </lineage>
</organism>
<dbReference type="InterPro" id="IPR011545">
    <property type="entry name" value="DEAD/DEAH_box_helicase_dom"/>
</dbReference>
<dbReference type="GO" id="GO:0003724">
    <property type="term" value="F:RNA helicase activity"/>
    <property type="evidence" value="ECO:0007669"/>
    <property type="project" value="UniProtKB-EC"/>
</dbReference>
<dbReference type="InterPro" id="IPR014001">
    <property type="entry name" value="Helicase_ATP-bd"/>
</dbReference>
<dbReference type="AlphaFoldDB" id="A0ABD3NFN4"/>
<protein>
    <recommendedName>
        <fullName evidence="5">ATP-dependent RNA helicase</fullName>
        <ecNumber evidence="5">3.6.4.13</ecNumber>
    </recommendedName>
</protein>
<evidence type="ECO:0000259" key="8">
    <source>
        <dbReference type="PROSITE" id="PS51194"/>
    </source>
</evidence>
<evidence type="ECO:0000313" key="9">
    <source>
        <dbReference type="EMBL" id="KAL3773316.1"/>
    </source>
</evidence>
<dbReference type="EMBL" id="JALLPJ020001238">
    <property type="protein sequence ID" value="KAL3773316.1"/>
    <property type="molecule type" value="Genomic_DNA"/>
</dbReference>
<feature type="domain" description="Helicase C-terminal" evidence="8">
    <location>
        <begin position="358"/>
        <end position="512"/>
    </location>
</feature>
<dbReference type="PROSITE" id="PS51194">
    <property type="entry name" value="HELICASE_CTER"/>
    <property type="match status" value="1"/>
</dbReference>
<dbReference type="SMART" id="SM00487">
    <property type="entry name" value="DEXDc"/>
    <property type="match status" value="1"/>
</dbReference>
<dbReference type="EC" id="3.6.4.13" evidence="5"/>
<evidence type="ECO:0000256" key="1">
    <source>
        <dbReference type="ARBA" id="ARBA00022741"/>
    </source>
</evidence>
<feature type="compositionally biased region" description="Polar residues" evidence="6">
    <location>
        <begin position="56"/>
        <end position="86"/>
    </location>
</feature>
<dbReference type="CDD" id="cd18787">
    <property type="entry name" value="SF2_C_DEAD"/>
    <property type="match status" value="1"/>
</dbReference>
<dbReference type="PROSITE" id="PS51192">
    <property type="entry name" value="HELICASE_ATP_BIND_1"/>
    <property type="match status" value="1"/>
</dbReference>
<dbReference type="Pfam" id="PF00271">
    <property type="entry name" value="Helicase_C"/>
    <property type="match status" value="1"/>
</dbReference>
<comment type="caution">
    <text evidence="9">The sequence shown here is derived from an EMBL/GenBank/DDBJ whole genome shotgun (WGS) entry which is preliminary data.</text>
</comment>
<comment type="domain">
    <text evidence="5">The Q motif is unique to and characteristic of the DEAD box family of RNA helicases and controls ATP binding and hydrolysis.</text>
</comment>
<keyword evidence="3 5" id="KW-0067">ATP-binding</keyword>
<evidence type="ECO:0000256" key="2">
    <source>
        <dbReference type="ARBA" id="ARBA00022801"/>
    </source>
</evidence>
<feature type="region of interest" description="Disordered" evidence="6">
    <location>
        <begin position="594"/>
        <end position="624"/>
    </location>
</feature>
<feature type="region of interest" description="Disordered" evidence="6">
    <location>
        <begin position="1"/>
        <end position="86"/>
    </location>
</feature>
<evidence type="ECO:0000256" key="4">
    <source>
        <dbReference type="ARBA" id="ARBA00022884"/>
    </source>
</evidence>
<feature type="compositionally biased region" description="Basic and acidic residues" evidence="6">
    <location>
        <begin position="31"/>
        <end position="40"/>
    </location>
</feature>
<feature type="compositionally biased region" description="Polar residues" evidence="6">
    <location>
        <begin position="1"/>
        <end position="11"/>
    </location>
</feature>
<dbReference type="PANTHER" id="PTHR24031">
    <property type="entry name" value="RNA HELICASE"/>
    <property type="match status" value="1"/>
</dbReference>
<keyword evidence="2 5" id="KW-0378">Hydrolase</keyword>
<keyword evidence="4 5" id="KW-0694">RNA-binding</keyword>
<dbReference type="GO" id="GO:0005524">
    <property type="term" value="F:ATP binding"/>
    <property type="evidence" value="ECO:0007669"/>
    <property type="project" value="UniProtKB-UniRule"/>
</dbReference>
<reference evidence="9 10" key="1">
    <citation type="submission" date="2024-10" db="EMBL/GenBank/DDBJ databases">
        <title>Updated reference genomes for cyclostephanoid diatoms.</title>
        <authorList>
            <person name="Roberts W.R."/>
            <person name="Alverson A.J."/>
        </authorList>
    </citation>
    <scope>NUCLEOTIDE SEQUENCE [LARGE SCALE GENOMIC DNA]</scope>
    <source>
        <strain evidence="9 10">AJA010-31</strain>
    </source>
</reference>
<dbReference type="Proteomes" id="UP001530400">
    <property type="component" value="Unassembled WGS sequence"/>
</dbReference>
<dbReference type="Pfam" id="PF00270">
    <property type="entry name" value="DEAD"/>
    <property type="match status" value="1"/>
</dbReference>
<feature type="compositionally biased region" description="Gly residues" evidence="6">
    <location>
        <begin position="601"/>
        <end position="624"/>
    </location>
</feature>
<dbReference type="Gene3D" id="3.40.50.300">
    <property type="entry name" value="P-loop containing nucleotide triphosphate hydrolases"/>
    <property type="match status" value="2"/>
</dbReference>
<evidence type="ECO:0000259" key="7">
    <source>
        <dbReference type="PROSITE" id="PS51192"/>
    </source>
</evidence>
<dbReference type="SUPFAM" id="SSF52540">
    <property type="entry name" value="P-loop containing nucleoside triphosphate hydrolases"/>
    <property type="match status" value="2"/>
</dbReference>
<dbReference type="InterPro" id="IPR001650">
    <property type="entry name" value="Helicase_C-like"/>
</dbReference>
<comment type="catalytic activity">
    <reaction evidence="5">
        <text>ATP + H2O = ADP + phosphate + H(+)</text>
        <dbReference type="Rhea" id="RHEA:13065"/>
        <dbReference type="ChEBI" id="CHEBI:15377"/>
        <dbReference type="ChEBI" id="CHEBI:15378"/>
        <dbReference type="ChEBI" id="CHEBI:30616"/>
        <dbReference type="ChEBI" id="CHEBI:43474"/>
        <dbReference type="ChEBI" id="CHEBI:456216"/>
        <dbReference type="EC" id="3.6.4.13"/>
    </reaction>
</comment>
<comment type="similarity">
    <text evidence="5">Belongs to the DEAD box helicase family.</text>
</comment>
<evidence type="ECO:0000256" key="6">
    <source>
        <dbReference type="SAM" id="MobiDB-lite"/>
    </source>
</evidence>
<gene>
    <name evidence="9" type="ORF">ACHAWO_002899</name>
</gene>
<dbReference type="GO" id="GO:0016787">
    <property type="term" value="F:hydrolase activity"/>
    <property type="evidence" value="ECO:0007669"/>
    <property type="project" value="UniProtKB-KW"/>
</dbReference>
<name>A0ABD3NFN4_9STRA</name>
<keyword evidence="1 5" id="KW-0547">Nucleotide-binding</keyword>
<comment type="function">
    <text evidence="5">RNA helicase.</text>
</comment>
<dbReference type="SMART" id="SM00490">
    <property type="entry name" value="HELICc"/>
    <property type="match status" value="1"/>
</dbReference>
<keyword evidence="5" id="KW-0347">Helicase</keyword>
<dbReference type="InterPro" id="IPR027417">
    <property type="entry name" value="P-loop_NTPase"/>
</dbReference>
<evidence type="ECO:0000256" key="3">
    <source>
        <dbReference type="ARBA" id="ARBA00022840"/>
    </source>
</evidence>